<evidence type="ECO:0000256" key="6">
    <source>
        <dbReference type="ARBA" id="ARBA00023125"/>
    </source>
</evidence>
<keyword evidence="7" id="KW-0456">Lyase</keyword>
<dbReference type="GO" id="GO:0003697">
    <property type="term" value="F:single-stranded DNA binding"/>
    <property type="evidence" value="ECO:0007669"/>
    <property type="project" value="InterPro"/>
</dbReference>
<dbReference type="OrthoDB" id="9782620at2"/>
<proteinExistence type="inferred from homology"/>
<gene>
    <name evidence="9" type="ORF">SAMN05421740_101330</name>
</gene>
<dbReference type="GO" id="GO:0016829">
    <property type="term" value="F:lyase activity"/>
    <property type="evidence" value="ECO:0007669"/>
    <property type="project" value="UniProtKB-KW"/>
</dbReference>
<evidence type="ECO:0000256" key="2">
    <source>
        <dbReference type="ARBA" id="ARBA00022670"/>
    </source>
</evidence>
<dbReference type="AlphaFoldDB" id="A0A1H7FEI3"/>
<dbReference type="PANTHER" id="PTHR13604:SF0">
    <property type="entry name" value="ABASIC SITE PROCESSING PROTEIN HMCES"/>
    <property type="match status" value="1"/>
</dbReference>
<keyword evidence="10" id="KW-1185">Reference proteome</keyword>
<sequence>MCYHTSTPSKKALREAFPKYHVDWDGNLYSPDEEYYHVSGFTRPWLPTTVNGKPDDIGLSRWKLLPFWVKSESEAAKYANTLNAESESIFQKASYKDYIGKYRGLLYVNGFYEPHKVAGQKDTENYYLYLPNKEIFTIGIVYSPWEDKETGNRYNTFSVITTAANEQLEEIHNEKKRMPLIVPPDKRDDWLAAKDPIEIKELMQPWDGEFLTHRTARVTAMKGDTNYPEIQNEI</sequence>
<keyword evidence="2 8" id="KW-0645">Protease</keyword>
<dbReference type="GO" id="GO:0008233">
    <property type="term" value="F:peptidase activity"/>
    <property type="evidence" value="ECO:0007669"/>
    <property type="project" value="UniProtKB-KW"/>
</dbReference>
<evidence type="ECO:0000256" key="4">
    <source>
        <dbReference type="ARBA" id="ARBA00022801"/>
    </source>
</evidence>
<dbReference type="PANTHER" id="PTHR13604">
    <property type="entry name" value="DC12-RELATED"/>
    <property type="match status" value="1"/>
</dbReference>
<name>A0A1H7FEI3_9SPHI</name>
<evidence type="ECO:0000313" key="10">
    <source>
        <dbReference type="Proteomes" id="UP000198916"/>
    </source>
</evidence>
<evidence type="ECO:0000256" key="3">
    <source>
        <dbReference type="ARBA" id="ARBA00022763"/>
    </source>
</evidence>
<protein>
    <recommendedName>
        <fullName evidence="8">Abasic site processing protein</fullName>
        <ecNumber evidence="8">3.4.-.-</ecNumber>
    </recommendedName>
</protein>
<evidence type="ECO:0000256" key="8">
    <source>
        <dbReference type="RuleBase" id="RU364100"/>
    </source>
</evidence>
<keyword evidence="5" id="KW-0190">Covalent protein-DNA linkage</keyword>
<evidence type="ECO:0000256" key="5">
    <source>
        <dbReference type="ARBA" id="ARBA00023124"/>
    </source>
</evidence>
<dbReference type="Proteomes" id="UP000198916">
    <property type="component" value="Unassembled WGS sequence"/>
</dbReference>
<dbReference type="EC" id="3.4.-.-" evidence="8"/>
<evidence type="ECO:0000256" key="7">
    <source>
        <dbReference type="ARBA" id="ARBA00023239"/>
    </source>
</evidence>
<dbReference type="GO" id="GO:0106300">
    <property type="term" value="P:protein-DNA covalent cross-linking repair"/>
    <property type="evidence" value="ECO:0007669"/>
    <property type="project" value="InterPro"/>
</dbReference>
<dbReference type="EMBL" id="FNZR01000001">
    <property type="protein sequence ID" value="SEK24593.1"/>
    <property type="molecule type" value="Genomic_DNA"/>
</dbReference>
<accession>A0A1H7FEI3</accession>
<dbReference type="STRING" id="332977.SAMN05421740_101330"/>
<comment type="similarity">
    <text evidence="1 8">Belongs to the SOS response-associated peptidase family.</text>
</comment>
<dbReference type="Pfam" id="PF02586">
    <property type="entry name" value="SRAP"/>
    <property type="match status" value="1"/>
</dbReference>
<dbReference type="SUPFAM" id="SSF143081">
    <property type="entry name" value="BB1717-like"/>
    <property type="match status" value="1"/>
</dbReference>
<organism evidence="9 10">
    <name type="scientific">Parapedobacter koreensis</name>
    <dbReference type="NCBI Taxonomy" id="332977"/>
    <lineage>
        <taxon>Bacteria</taxon>
        <taxon>Pseudomonadati</taxon>
        <taxon>Bacteroidota</taxon>
        <taxon>Sphingobacteriia</taxon>
        <taxon>Sphingobacteriales</taxon>
        <taxon>Sphingobacteriaceae</taxon>
        <taxon>Parapedobacter</taxon>
    </lineage>
</organism>
<reference evidence="10" key="1">
    <citation type="submission" date="2016-10" db="EMBL/GenBank/DDBJ databases">
        <authorList>
            <person name="Varghese N."/>
            <person name="Submissions S."/>
        </authorList>
    </citation>
    <scope>NUCLEOTIDE SEQUENCE [LARGE SCALE GENOMIC DNA]</scope>
    <source>
        <strain evidence="10">Jip14</strain>
    </source>
</reference>
<dbReference type="RefSeq" id="WP_090602245.1">
    <property type="nucleotide sequence ID" value="NZ_FNZR01000001.1"/>
</dbReference>
<keyword evidence="6" id="KW-0238">DNA-binding</keyword>
<dbReference type="InterPro" id="IPR003738">
    <property type="entry name" value="SRAP"/>
</dbReference>
<keyword evidence="3" id="KW-0227">DNA damage</keyword>
<evidence type="ECO:0000313" key="9">
    <source>
        <dbReference type="EMBL" id="SEK24593.1"/>
    </source>
</evidence>
<dbReference type="InterPro" id="IPR036590">
    <property type="entry name" value="SRAP-like"/>
</dbReference>
<evidence type="ECO:0000256" key="1">
    <source>
        <dbReference type="ARBA" id="ARBA00008136"/>
    </source>
</evidence>
<dbReference type="GO" id="GO:0006508">
    <property type="term" value="P:proteolysis"/>
    <property type="evidence" value="ECO:0007669"/>
    <property type="project" value="UniProtKB-KW"/>
</dbReference>
<dbReference type="Gene3D" id="3.90.1680.10">
    <property type="entry name" value="SOS response associated peptidase-like"/>
    <property type="match status" value="1"/>
</dbReference>
<keyword evidence="4 8" id="KW-0378">Hydrolase</keyword>